<dbReference type="EMBL" id="BOOW01000027">
    <property type="protein sequence ID" value="GII93938.1"/>
    <property type="molecule type" value="Genomic_DNA"/>
</dbReference>
<dbReference type="Pfam" id="PF01869">
    <property type="entry name" value="BcrAD_BadFG"/>
    <property type="match status" value="1"/>
</dbReference>
<evidence type="ECO:0000313" key="4">
    <source>
        <dbReference type="Proteomes" id="UP000606172"/>
    </source>
</evidence>
<feature type="region of interest" description="Disordered" evidence="1">
    <location>
        <begin position="1"/>
        <end position="56"/>
    </location>
</feature>
<dbReference type="InterPro" id="IPR052519">
    <property type="entry name" value="Euk-type_GlcNAc_Kinase"/>
</dbReference>
<keyword evidence="4" id="KW-1185">Reference proteome</keyword>
<dbReference type="Proteomes" id="UP000606172">
    <property type="component" value="Unassembled WGS sequence"/>
</dbReference>
<dbReference type="PANTHER" id="PTHR43190:SF3">
    <property type="entry name" value="N-ACETYL-D-GLUCOSAMINE KINASE"/>
    <property type="match status" value="1"/>
</dbReference>
<dbReference type="GO" id="GO:0016301">
    <property type="term" value="F:kinase activity"/>
    <property type="evidence" value="ECO:0007669"/>
    <property type="project" value="UniProtKB-KW"/>
</dbReference>
<reference evidence="3" key="1">
    <citation type="submission" date="2021-01" db="EMBL/GenBank/DDBJ databases">
        <title>Whole genome shotgun sequence of Sinosporangium siamense NBRC 109515.</title>
        <authorList>
            <person name="Komaki H."/>
            <person name="Tamura T."/>
        </authorList>
    </citation>
    <scope>NUCLEOTIDE SEQUENCE</scope>
    <source>
        <strain evidence="3">NBRC 109515</strain>
    </source>
</reference>
<name>A0A919RHW7_9ACTN</name>
<dbReference type="Gene3D" id="3.30.420.40">
    <property type="match status" value="2"/>
</dbReference>
<protein>
    <submittedName>
        <fullName evidence="3">N-acetylglucosamine kinase</fullName>
    </submittedName>
</protein>
<sequence length="382" mass="39304">MGPDLSGTGPRDTPRAASPPGGHHRQKQEKQHVPPTRVDTQPGGQPVNEATGEQEPPVFLRTVLAVDGGNSKTDVVLVAEDGTILATGRSRGFQPQSEGVSTAVDVIDDAVRRALGESAGAPYADHVAAYVAGADLPVEEDAIREELKARSYGREIVVGNDTFALLRAGASGPWGVAVVCGAGINAVAVAPDGQVARFPALGKLSGDWGGGMGLGEETLWHAVRAEDGRGEGTALVSAVLGVFGTETVEEAVLDLHFGRRTIGELHRLVPALFATAAAGDAVAVSLVERMADEIAAMGGVAARRIALHDVPVEVVLGGGVLTARDPLLTDLVERRFAGLMPQAKLVVTDVPPIVGAALLGLDAIGATEEAKARLRARFTPGG</sequence>
<evidence type="ECO:0000259" key="2">
    <source>
        <dbReference type="Pfam" id="PF01869"/>
    </source>
</evidence>
<evidence type="ECO:0000256" key="1">
    <source>
        <dbReference type="SAM" id="MobiDB-lite"/>
    </source>
</evidence>
<evidence type="ECO:0000313" key="3">
    <source>
        <dbReference type="EMBL" id="GII93938.1"/>
    </source>
</evidence>
<feature type="domain" description="ATPase BadF/BadG/BcrA/BcrD type" evidence="2">
    <location>
        <begin position="66"/>
        <end position="360"/>
    </location>
</feature>
<dbReference type="SUPFAM" id="SSF53067">
    <property type="entry name" value="Actin-like ATPase domain"/>
    <property type="match status" value="2"/>
</dbReference>
<keyword evidence="3" id="KW-0418">Kinase</keyword>
<accession>A0A919RHW7</accession>
<organism evidence="3 4">
    <name type="scientific">Sinosporangium siamense</name>
    <dbReference type="NCBI Taxonomy" id="1367973"/>
    <lineage>
        <taxon>Bacteria</taxon>
        <taxon>Bacillati</taxon>
        <taxon>Actinomycetota</taxon>
        <taxon>Actinomycetes</taxon>
        <taxon>Streptosporangiales</taxon>
        <taxon>Streptosporangiaceae</taxon>
        <taxon>Sinosporangium</taxon>
    </lineage>
</organism>
<keyword evidence="3" id="KW-0808">Transferase</keyword>
<dbReference type="InterPro" id="IPR002731">
    <property type="entry name" value="ATPase_BadF"/>
</dbReference>
<comment type="caution">
    <text evidence="3">The sequence shown here is derived from an EMBL/GenBank/DDBJ whole genome shotgun (WGS) entry which is preliminary data.</text>
</comment>
<dbReference type="InterPro" id="IPR043129">
    <property type="entry name" value="ATPase_NBD"/>
</dbReference>
<proteinExistence type="predicted"/>
<gene>
    <name evidence="3" type="ORF">Ssi02_41690</name>
</gene>
<dbReference type="AlphaFoldDB" id="A0A919RHW7"/>
<dbReference type="PANTHER" id="PTHR43190">
    <property type="entry name" value="N-ACETYL-D-GLUCOSAMINE KINASE"/>
    <property type="match status" value="1"/>
</dbReference>